<dbReference type="Pfam" id="PF00924">
    <property type="entry name" value="MS_channel_2nd"/>
    <property type="match status" value="1"/>
</dbReference>
<name>A0A1M6C3H3_9FIRM</name>
<dbReference type="Pfam" id="PF21082">
    <property type="entry name" value="MS_channel_3rd"/>
    <property type="match status" value="1"/>
</dbReference>
<dbReference type="InterPro" id="IPR049278">
    <property type="entry name" value="MS_channel_C"/>
</dbReference>
<keyword evidence="6 7" id="KW-0472">Membrane</keyword>
<evidence type="ECO:0000256" key="1">
    <source>
        <dbReference type="ARBA" id="ARBA00004651"/>
    </source>
</evidence>
<evidence type="ECO:0000259" key="8">
    <source>
        <dbReference type="Pfam" id="PF00924"/>
    </source>
</evidence>
<dbReference type="InterPro" id="IPR011066">
    <property type="entry name" value="MscS_channel_C_sf"/>
</dbReference>
<gene>
    <name evidence="11" type="ORF">SAMN02745691_00461</name>
</gene>
<evidence type="ECO:0000256" key="4">
    <source>
        <dbReference type="ARBA" id="ARBA00022692"/>
    </source>
</evidence>
<evidence type="ECO:0000256" key="7">
    <source>
        <dbReference type="SAM" id="Phobius"/>
    </source>
</evidence>
<evidence type="ECO:0000313" key="12">
    <source>
        <dbReference type="Proteomes" id="UP000184342"/>
    </source>
</evidence>
<accession>A0A1M6C3H3</accession>
<dbReference type="Pfam" id="PF21088">
    <property type="entry name" value="MS_channel_1st"/>
    <property type="match status" value="1"/>
</dbReference>
<dbReference type="PANTHER" id="PTHR30221:SF1">
    <property type="entry name" value="SMALL-CONDUCTANCE MECHANOSENSITIVE CHANNEL"/>
    <property type="match status" value="1"/>
</dbReference>
<keyword evidence="3" id="KW-1003">Cell membrane</keyword>
<evidence type="ECO:0000256" key="2">
    <source>
        <dbReference type="ARBA" id="ARBA00008017"/>
    </source>
</evidence>
<feature type="transmembrane region" description="Helical" evidence="7">
    <location>
        <begin position="20"/>
        <end position="40"/>
    </location>
</feature>
<keyword evidence="5 7" id="KW-1133">Transmembrane helix</keyword>
<dbReference type="InterPro" id="IPR045275">
    <property type="entry name" value="MscS_archaea/bacteria_type"/>
</dbReference>
<dbReference type="Gene3D" id="2.30.30.60">
    <property type="match status" value="1"/>
</dbReference>
<feature type="domain" description="Mechanosensitive ion channel MscS C-terminal" evidence="9">
    <location>
        <begin position="179"/>
        <end position="259"/>
    </location>
</feature>
<dbReference type="RefSeq" id="WP_073992753.1">
    <property type="nucleotide sequence ID" value="NZ_FQYT01000004.1"/>
</dbReference>
<dbReference type="InterPro" id="IPR006685">
    <property type="entry name" value="MscS_channel_2nd"/>
</dbReference>
<dbReference type="InterPro" id="IPR049142">
    <property type="entry name" value="MS_channel_1st"/>
</dbReference>
<evidence type="ECO:0000256" key="3">
    <source>
        <dbReference type="ARBA" id="ARBA00022475"/>
    </source>
</evidence>
<keyword evidence="4 7" id="KW-0812">Transmembrane</keyword>
<comment type="subcellular location">
    <subcellularLocation>
        <location evidence="1">Cell membrane</location>
        <topology evidence="1">Multi-pass membrane protein</topology>
    </subcellularLocation>
</comment>
<feature type="transmembrane region" description="Helical" evidence="7">
    <location>
        <begin position="88"/>
        <end position="118"/>
    </location>
</feature>
<feature type="domain" description="Mechanosensitive ion channel transmembrane helices 2/3" evidence="10">
    <location>
        <begin position="63"/>
        <end position="103"/>
    </location>
</feature>
<dbReference type="InterPro" id="IPR011014">
    <property type="entry name" value="MscS_channel_TM-2"/>
</dbReference>
<dbReference type="InterPro" id="IPR010920">
    <property type="entry name" value="LSM_dom_sf"/>
</dbReference>
<dbReference type="SUPFAM" id="SSF50182">
    <property type="entry name" value="Sm-like ribonucleoproteins"/>
    <property type="match status" value="1"/>
</dbReference>
<sequence length="271" mass="29831">MNVIINQIESYLPKLLDFGINVLVAVIIFIIGTQVIKLIVKMTRKIFERSKMEVTVGKFLISLIKAVLYVVLIIAVCGQVGIQTASFIAVIGSAGLAIGLALQGSLSNFAGGVLILILKPFKVGDYIRRDGGEEGSVSTIDLFYTHLVTPDNRMVVVPNGLLANSSITNTTAFNQRRLDIVIGISYTSDIAKAKEIIGNLMETVDEGIDMPSEVFVKELEPSRVVIEFRKWVSTQNYWNVKPYLTEKVKEVLEGNGIELSSETVEVHIKKD</sequence>
<dbReference type="Proteomes" id="UP000184342">
    <property type="component" value="Unassembled WGS sequence"/>
</dbReference>
<dbReference type="GO" id="GO:0008381">
    <property type="term" value="F:mechanosensitive monoatomic ion channel activity"/>
    <property type="evidence" value="ECO:0007669"/>
    <property type="project" value="InterPro"/>
</dbReference>
<dbReference type="GO" id="GO:0005886">
    <property type="term" value="C:plasma membrane"/>
    <property type="evidence" value="ECO:0007669"/>
    <property type="project" value="UniProtKB-SubCell"/>
</dbReference>
<dbReference type="InterPro" id="IPR006686">
    <property type="entry name" value="MscS_channel_CS"/>
</dbReference>
<comment type="similarity">
    <text evidence="2">Belongs to the MscS (TC 1.A.23) family.</text>
</comment>
<feature type="domain" description="Mechanosensitive ion channel MscS" evidence="8">
    <location>
        <begin position="105"/>
        <end position="171"/>
    </location>
</feature>
<dbReference type="EMBL" id="FQYT01000004">
    <property type="protein sequence ID" value="SHI55502.1"/>
    <property type="molecule type" value="Genomic_DNA"/>
</dbReference>
<organism evidence="11 12">
    <name type="scientific">Parasporobacterium paucivorans DSM 15970</name>
    <dbReference type="NCBI Taxonomy" id="1122934"/>
    <lineage>
        <taxon>Bacteria</taxon>
        <taxon>Bacillati</taxon>
        <taxon>Bacillota</taxon>
        <taxon>Clostridia</taxon>
        <taxon>Lachnospirales</taxon>
        <taxon>Lachnospiraceae</taxon>
        <taxon>Parasporobacterium</taxon>
    </lineage>
</organism>
<dbReference type="InterPro" id="IPR023408">
    <property type="entry name" value="MscS_beta-dom_sf"/>
</dbReference>
<dbReference type="Pfam" id="PF05552">
    <property type="entry name" value="MS_channel_1st_1"/>
    <property type="match status" value="1"/>
</dbReference>
<evidence type="ECO:0000259" key="10">
    <source>
        <dbReference type="Pfam" id="PF21088"/>
    </source>
</evidence>
<evidence type="ECO:0000313" key="11">
    <source>
        <dbReference type="EMBL" id="SHI55502.1"/>
    </source>
</evidence>
<dbReference type="SUPFAM" id="SSF82689">
    <property type="entry name" value="Mechanosensitive channel protein MscS (YggB), C-terminal domain"/>
    <property type="match status" value="1"/>
</dbReference>
<evidence type="ECO:0000256" key="5">
    <source>
        <dbReference type="ARBA" id="ARBA00022989"/>
    </source>
</evidence>
<dbReference type="STRING" id="1122934.SAMN02745691_00461"/>
<dbReference type="SUPFAM" id="SSF82861">
    <property type="entry name" value="Mechanosensitive channel protein MscS (YggB), transmembrane region"/>
    <property type="match status" value="1"/>
</dbReference>
<protein>
    <submittedName>
        <fullName evidence="11">Small conductance mechanosensitive channel</fullName>
    </submittedName>
</protein>
<dbReference type="PANTHER" id="PTHR30221">
    <property type="entry name" value="SMALL-CONDUCTANCE MECHANOSENSITIVE CHANNEL"/>
    <property type="match status" value="1"/>
</dbReference>
<dbReference type="Gene3D" id="1.10.287.1260">
    <property type="match status" value="1"/>
</dbReference>
<dbReference type="Gene3D" id="3.30.70.100">
    <property type="match status" value="1"/>
</dbReference>
<dbReference type="OrthoDB" id="9809206at2"/>
<dbReference type="PROSITE" id="PS01246">
    <property type="entry name" value="UPF0003"/>
    <property type="match status" value="1"/>
</dbReference>
<dbReference type="InterPro" id="IPR008910">
    <property type="entry name" value="MSC_TM_helix"/>
</dbReference>
<keyword evidence="12" id="KW-1185">Reference proteome</keyword>
<evidence type="ECO:0000256" key="6">
    <source>
        <dbReference type="ARBA" id="ARBA00023136"/>
    </source>
</evidence>
<evidence type="ECO:0000259" key="9">
    <source>
        <dbReference type="Pfam" id="PF21082"/>
    </source>
</evidence>
<reference evidence="11 12" key="1">
    <citation type="submission" date="2016-11" db="EMBL/GenBank/DDBJ databases">
        <authorList>
            <person name="Jaros S."/>
            <person name="Januszkiewicz K."/>
            <person name="Wedrychowicz H."/>
        </authorList>
    </citation>
    <scope>NUCLEOTIDE SEQUENCE [LARGE SCALE GENOMIC DNA]</scope>
    <source>
        <strain evidence="11 12">DSM 15970</strain>
    </source>
</reference>
<feature type="transmembrane region" description="Helical" evidence="7">
    <location>
        <begin position="60"/>
        <end position="82"/>
    </location>
</feature>
<dbReference type="AlphaFoldDB" id="A0A1M6C3H3"/>
<proteinExistence type="inferred from homology"/>